<evidence type="ECO:0000256" key="4">
    <source>
        <dbReference type="PIRSR" id="PIRSR606689-1"/>
    </source>
</evidence>
<sequence>MGLSFSKLCAMLVSNKEVRVLMVGLDGAGKTTILYKLKLVESVSTVPTIGKLSSPCGVGFNLETVQYKNINFTLWDIGGQDQIRPLWRYYFEGTKILVYVVDSNDVQRIGEARTVLWRMLDQEELEDAVILVFANKQDLAHAVSVAELTQKLALPQTRRRWFVQSCSATNGTGIYEGLDWAAENLQL</sequence>
<dbReference type="GO" id="GO:0003924">
    <property type="term" value="F:GTPase activity"/>
    <property type="evidence" value="ECO:0007669"/>
    <property type="project" value="InterPro"/>
</dbReference>
<evidence type="ECO:0008006" key="8">
    <source>
        <dbReference type="Google" id="ProtNLM"/>
    </source>
</evidence>
<evidence type="ECO:0000256" key="2">
    <source>
        <dbReference type="ARBA" id="ARBA00022741"/>
    </source>
</evidence>
<reference evidence="6 7" key="1">
    <citation type="journal article" date="2023" name="Nat. Commun.">
        <title>Origin of minicircular mitochondrial genomes in red algae.</title>
        <authorList>
            <person name="Lee Y."/>
            <person name="Cho C.H."/>
            <person name="Lee Y.M."/>
            <person name="Park S.I."/>
            <person name="Yang J.H."/>
            <person name="West J.A."/>
            <person name="Bhattacharya D."/>
            <person name="Yoon H.S."/>
        </authorList>
    </citation>
    <scope>NUCLEOTIDE SEQUENCE [LARGE SCALE GENOMIC DNA]</scope>
    <source>
        <strain evidence="6 7">CCMP1338</strain>
        <tissue evidence="6">Whole cell</tissue>
    </source>
</reference>
<dbReference type="Gene3D" id="3.40.50.300">
    <property type="entry name" value="P-loop containing nucleotide triphosphate hydrolases"/>
    <property type="match status" value="1"/>
</dbReference>
<comment type="similarity">
    <text evidence="1">Belongs to the small GTPase superfamily. Arf family.</text>
</comment>
<feature type="binding site" evidence="5">
    <location>
        <position position="31"/>
    </location>
    <ligand>
        <name>Mg(2+)</name>
        <dbReference type="ChEBI" id="CHEBI:18420"/>
    </ligand>
</feature>
<dbReference type="SMART" id="SM00178">
    <property type="entry name" value="SAR"/>
    <property type="match status" value="1"/>
</dbReference>
<dbReference type="InterPro" id="IPR006689">
    <property type="entry name" value="Small_GTPase_ARF/SAR"/>
</dbReference>
<keyword evidence="3 4" id="KW-0342">GTP-binding</keyword>
<dbReference type="GO" id="GO:0030010">
    <property type="term" value="P:establishment of cell polarity"/>
    <property type="evidence" value="ECO:0007669"/>
    <property type="project" value="UniProtKB-ARBA"/>
</dbReference>
<dbReference type="Proteomes" id="UP001157974">
    <property type="component" value="Unassembled WGS sequence"/>
</dbReference>
<proteinExistence type="inferred from homology"/>
<evidence type="ECO:0000256" key="5">
    <source>
        <dbReference type="PIRSR" id="PIRSR606689-2"/>
    </source>
</evidence>
<feature type="binding site" evidence="5">
    <location>
        <position position="48"/>
    </location>
    <ligand>
        <name>Mg(2+)</name>
        <dbReference type="ChEBI" id="CHEBI:18420"/>
    </ligand>
</feature>
<dbReference type="EMBL" id="JAMWBK010000001">
    <property type="protein sequence ID" value="KAJ8908977.1"/>
    <property type="molecule type" value="Genomic_DNA"/>
</dbReference>
<keyword evidence="7" id="KW-1185">Reference proteome</keyword>
<dbReference type="PROSITE" id="PS51417">
    <property type="entry name" value="ARF"/>
    <property type="match status" value="1"/>
</dbReference>
<dbReference type="Pfam" id="PF00025">
    <property type="entry name" value="Arf"/>
    <property type="match status" value="1"/>
</dbReference>
<dbReference type="PRINTS" id="PR00449">
    <property type="entry name" value="RASTRNSFRMNG"/>
</dbReference>
<evidence type="ECO:0000256" key="3">
    <source>
        <dbReference type="ARBA" id="ARBA00023134"/>
    </source>
</evidence>
<dbReference type="InterPro" id="IPR005225">
    <property type="entry name" value="Small_GTP-bd"/>
</dbReference>
<keyword evidence="5" id="KW-0479">Metal-binding</keyword>
<protein>
    <recommendedName>
        <fullName evidence="8">ADP-ribosylation factor 1</fullName>
    </recommendedName>
</protein>
<evidence type="ECO:0000313" key="7">
    <source>
        <dbReference type="Proteomes" id="UP001157974"/>
    </source>
</evidence>
<feature type="binding site" evidence="4">
    <location>
        <position position="79"/>
    </location>
    <ligand>
        <name>GTP</name>
        <dbReference type="ChEBI" id="CHEBI:37565"/>
    </ligand>
</feature>
<dbReference type="InterPro" id="IPR024156">
    <property type="entry name" value="Small_GTPase_ARF"/>
</dbReference>
<accession>A0AAV8V4T5</accession>
<dbReference type="CDD" id="cd00878">
    <property type="entry name" value="Arf_Arl"/>
    <property type="match status" value="1"/>
</dbReference>
<evidence type="ECO:0000256" key="1">
    <source>
        <dbReference type="ARBA" id="ARBA00010290"/>
    </source>
</evidence>
<name>A0AAV8V4T5_9RHOD</name>
<keyword evidence="2 4" id="KW-0547">Nucleotide-binding</keyword>
<dbReference type="NCBIfam" id="TIGR00231">
    <property type="entry name" value="small_GTP"/>
    <property type="match status" value="1"/>
</dbReference>
<keyword evidence="5" id="KW-0460">Magnesium</keyword>
<dbReference type="FunFam" id="3.40.50.300:FF:000412">
    <property type="entry name" value="ADP-ribosylation factor 1"/>
    <property type="match status" value="1"/>
</dbReference>
<feature type="binding site" evidence="4">
    <location>
        <begin position="135"/>
        <end position="138"/>
    </location>
    <ligand>
        <name>GTP</name>
        <dbReference type="ChEBI" id="CHEBI:37565"/>
    </ligand>
</feature>
<dbReference type="SUPFAM" id="SSF52540">
    <property type="entry name" value="P-loop containing nucleoside triphosphate hydrolases"/>
    <property type="match status" value="1"/>
</dbReference>
<dbReference type="GO" id="GO:0046872">
    <property type="term" value="F:metal ion binding"/>
    <property type="evidence" value="ECO:0007669"/>
    <property type="project" value="UniProtKB-KW"/>
</dbReference>
<dbReference type="InterPro" id="IPR027417">
    <property type="entry name" value="P-loop_NTPase"/>
</dbReference>
<comment type="caution">
    <text evidence="6">The sequence shown here is derived from an EMBL/GenBank/DDBJ whole genome shotgun (WGS) entry which is preliminary data.</text>
</comment>
<dbReference type="AlphaFoldDB" id="A0AAV8V4T5"/>
<feature type="binding site" evidence="4">
    <location>
        <begin position="24"/>
        <end position="31"/>
    </location>
    <ligand>
        <name>GTP</name>
        <dbReference type="ChEBI" id="CHEBI:37565"/>
    </ligand>
</feature>
<dbReference type="GO" id="GO:0005525">
    <property type="term" value="F:GTP binding"/>
    <property type="evidence" value="ECO:0007669"/>
    <property type="project" value="UniProtKB-KW"/>
</dbReference>
<organism evidence="6 7">
    <name type="scientific">Rhodosorus marinus</name>
    <dbReference type="NCBI Taxonomy" id="101924"/>
    <lineage>
        <taxon>Eukaryota</taxon>
        <taxon>Rhodophyta</taxon>
        <taxon>Stylonematophyceae</taxon>
        <taxon>Stylonematales</taxon>
        <taxon>Stylonemataceae</taxon>
        <taxon>Rhodosorus</taxon>
    </lineage>
</organism>
<gene>
    <name evidence="6" type="ORF">NDN08_005677</name>
</gene>
<dbReference type="SMART" id="SM00177">
    <property type="entry name" value="ARF"/>
    <property type="match status" value="1"/>
</dbReference>
<evidence type="ECO:0000313" key="6">
    <source>
        <dbReference type="EMBL" id="KAJ8908977.1"/>
    </source>
</evidence>
<dbReference type="PANTHER" id="PTHR11711">
    <property type="entry name" value="ADP RIBOSYLATION FACTOR-RELATED"/>
    <property type="match status" value="1"/>
</dbReference>